<dbReference type="OrthoDB" id="8545473at2759"/>
<dbReference type="Pfam" id="PF02210">
    <property type="entry name" value="Laminin_G_2"/>
    <property type="match status" value="1"/>
</dbReference>
<evidence type="ECO:0000259" key="2">
    <source>
        <dbReference type="PROSITE" id="PS50025"/>
    </source>
</evidence>
<evidence type="ECO:0000313" key="4">
    <source>
        <dbReference type="Proteomes" id="UP000675881"/>
    </source>
</evidence>
<reference evidence="3" key="1">
    <citation type="submission" date="2021-02" db="EMBL/GenBank/DDBJ databases">
        <authorList>
            <person name="Bekaert M."/>
        </authorList>
    </citation>
    <scope>NUCLEOTIDE SEQUENCE</scope>
    <source>
        <strain evidence="3">IoA-00</strain>
    </source>
</reference>
<organism evidence="3 4">
    <name type="scientific">Lepeophtheirus salmonis</name>
    <name type="common">Salmon louse</name>
    <name type="synonym">Caligus salmonis</name>
    <dbReference type="NCBI Taxonomy" id="72036"/>
    <lineage>
        <taxon>Eukaryota</taxon>
        <taxon>Metazoa</taxon>
        <taxon>Ecdysozoa</taxon>
        <taxon>Arthropoda</taxon>
        <taxon>Crustacea</taxon>
        <taxon>Multicrustacea</taxon>
        <taxon>Hexanauplia</taxon>
        <taxon>Copepoda</taxon>
        <taxon>Siphonostomatoida</taxon>
        <taxon>Caligidae</taxon>
        <taxon>Lepeophtheirus</taxon>
    </lineage>
</organism>
<dbReference type="AlphaFoldDB" id="A0A7R8CUH5"/>
<sequence>MALFGFGGIEGFVRKSSSLHSPKHLEVSLEFRTSRSNGVLFAFKLRKKGENQKYIIIYLNDDVLNCALLGLTSGALNLQKSLQETKTPLRWNNVGMKYSIESAAHILELFFDPLHPSPKQFILEGLPKQLKKISPKLYSPFVGCLKEIFVNSNMDSFRYNRKSAKPLLPCFQQVGSGNYFVTNGSHAVYDFPTVSPSPSVYLTISLEFKTPSVLDQRLFSILQLETGTPGVTASLLNGKFEVKLGSEQLHGSKFICPNVWHKIEISVNNDKRVKLIVDGVTDSSSDTDQVLSYNFTEIIFGMLSGELSYMGCLRNVFINGKNMESMKLITSKGVVEDGCSI</sequence>
<evidence type="ECO:0000256" key="1">
    <source>
        <dbReference type="PROSITE-ProRule" id="PRU00122"/>
    </source>
</evidence>
<dbReference type="Proteomes" id="UP000675881">
    <property type="component" value="Chromosome 5"/>
</dbReference>
<feature type="disulfide bond" evidence="1">
    <location>
        <begin position="312"/>
        <end position="339"/>
    </location>
</feature>
<dbReference type="InterPro" id="IPR050372">
    <property type="entry name" value="Neurexin-related_CASP"/>
</dbReference>
<dbReference type="InterPro" id="IPR013320">
    <property type="entry name" value="ConA-like_dom_sf"/>
</dbReference>
<feature type="domain" description="Laminin G" evidence="2">
    <location>
        <begin position="2"/>
        <end position="170"/>
    </location>
</feature>
<feature type="domain" description="Laminin G" evidence="2">
    <location>
        <begin position="178"/>
        <end position="339"/>
    </location>
</feature>
<name>A0A7R8CUH5_LEPSM</name>
<gene>
    <name evidence="3" type="ORF">LSAA_10676</name>
</gene>
<evidence type="ECO:0000313" key="3">
    <source>
        <dbReference type="EMBL" id="CAF2936324.1"/>
    </source>
</evidence>
<accession>A0A7R8CUH5</accession>
<dbReference type="Gene3D" id="2.60.120.200">
    <property type="match status" value="2"/>
</dbReference>
<dbReference type="SMART" id="SM00282">
    <property type="entry name" value="LamG"/>
    <property type="match status" value="2"/>
</dbReference>
<dbReference type="PANTHER" id="PTHR15036:SF85">
    <property type="entry name" value="SP2353, ISOFORM A"/>
    <property type="match status" value="1"/>
</dbReference>
<proteinExistence type="predicted"/>
<dbReference type="EMBL" id="HG994584">
    <property type="protein sequence ID" value="CAF2936324.1"/>
    <property type="molecule type" value="Genomic_DNA"/>
</dbReference>
<keyword evidence="1" id="KW-1015">Disulfide bond</keyword>
<dbReference type="PANTHER" id="PTHR15036">
    <property type="entry name" value="PIKACHURIN-LIKE PROTEIN"/>
    <property type="match status" value="1"/>
</dbReference>
<keyword evidence="4" id="KW-1185">Reference proteome</keyword>
<comment type="caution">
    <text evidence="1">Lacks conserved residue(s) required for the propagation of feature annotation.</text>
</comment>
<dbReference type="PROSITE" id="PS50025">
    <property type="entry name" value="LAM_G_DOMAIN"/>
    <property type="match status" value="2"/>
</dbReference>
<protein>
    <submittedName>
        <fullName evidence="3">(salmon louse) hypothetical protein</fullName>
    </submittedName>
</protein>
<dbReference type="InterPro" id="IPR001791">
    <property type="entry name" value="Laminin_G"/>
</dbReference>
<dbReference type="SUPFAM" id="SSF49899">
    <property type="entry name" value="Concanavalin A-like lectins/glucanases"/>
    <property type="match status" value="2"/>
</dbReference>
<dbReference type="GO" id="GO:0016020">
    <property type="term" value="C:membrane"/>
    <property type="evidence" value="ECO:0007669"/>
    <property type="project" value="UniProtKB-SubCell"/>
</dbReference>
<dbReference type="CDD" id="cd00110">
    <property type="entry name" value="LamG"/>
    <property type="match status" value="2"/>
</dbReference>